<accession>A0AAV7SRW8</accession>
<dbReference type="AlphaFoldDB" id="A0AAV7SRW8"/>
<dbReference type="EMBL" id="JANPWB010000008">
    <property type="protein sequence ID" value="KAJ1166844.1"/>
    <property type="molecule type" value="Genomic_DNA"/>
</dbReference>
<reference evidence="1" key="1">
    <citation type="journal article" date="2022" name="bioRxiv">
        <title>Sequencing and chromosome-scale assembly of the giantPleurodeles waltlgenome.</title>
        <authorList>
            <person name="Brown T."/>
            <person name="Elewa A."/>
            <person name="Iarovenko S."/>
            <person name="Subramanian E."/>
            <person name="Araus A.J."/>
            <person name="Petzold A."/>
            <person name="Susuki M."/>
            <person name="Suzuki K.-i.T."/>
            <person name="Hayashi T."/>
            <person name="Toyoda A."/>
            <person name="Oliveira C."/>
            <person name="Osipova E."/>
            <person name="Leigh N.D."/>
            <person name="Simon A."/>
            <person name="Yun M.H."/>
        </authorList>
    </citation>
    <scope>NUCLEOTIDE SEQUENCE</scope>
    <source>
        <strain evidence="1">20211129_DDA</strain>
        <tissue evidence="1">Liver</tissue>
    </source>
</reference>
<evidence type="ECO:0000313" key="1">
    <source>
        <dbReference type="EMBL" id="KAJ1166844.1"/>
    </source>
</evidence>
<evidence type="ECO:0000313" key="2">
    <source>
        <dbReference type="Proteomes" id="UP001066276"/>
    </source>
</evidence>
<organism evidence="1 2">
    <name type="scientific">Pleurodeles waltl</name>
    <name type="common">Iberian ribbed newt</name>
    <dbReference type="NCBI Taxonomy" id="8319"/>
    <lineage>
        <taxon>Eukaryota</taxon>
        <taxon>Metazoa</taxon>
        <taxon>Chordata</taxon>
        <taxon>Craniata</taxon>
        <taxon>Vertebrata</taxon>
        <taxon>Euteleostomi</taxon>
        <taxon>Amphibia</taxon>
        <taxon>Batrachia</taxon>
        <taxon>Caudata</taxon>
        <taxon>Salamandroidea</taxon>
        <taxon>Salamandridae</taxon>
        <taxon>Pleurodelinae</taxon>
        <taxon>Pleurodeles</taxon>
    </lineage>
</organism>
<comment type="caution">
    <text evidence="1">The sequence shown here is derived from an EMBL/GenBank/DDBJ whole genome shotgun (WGS) entry which is preliminary data.</text>
</comment>
<protein>
    <submittedName>
        <fullName evidence="1">Uncharacterized protein</fullName>
    </submittedName>
</protein>
<proteinExistence type="predicted"/>
<dbReference type="Proteomes" id="UP001066276">
    <property type="component" value="Chromosome 4_2"/>
</dbReference>
<sequence>MANVSGRRYLHLVLYRSDALQTYQGLFHLYAIIGTPCCTILEILESCQVQLYSLYLIRKAACMDVVNRR</sequence>
<keyword evidence="2" id="KW-1185">Reference proteome</keyword>
<name>A0AAV7SRW8_PLEWA</name>
<gene>
    <name evidence="1" type="ORF">NDU88_007240</name>
</gene>